<feature type="transmembrane region" description="Helical" evidence="5">
    <location>
        <begin position="352"/>
        <end position="372"/>
    </location>
</feature>
<reference evidence="6" key="2">
    <citation type="submission" date="2020-09" db="EMBL/GenBank/DDBJ databases">
        <authorList>
            <person name="Sun Q."/>
            <person name="Zhou Y."/>
        </authorList>
    </citation>
    <scope>NUCLEOTIDE SEQUENCE</scope>
    <source>
        <strain evidence="6">CGMCC 1.12997</strain>
    </source>
</reference>
<keyword evidence="2 5" id="KW-0812">Transmembrane</keyword>
<evidence type="ECO:0000256" key="4">
    <source>
        <dbReference type="ARBA" id="ARBA00023136"/>
    </source>
</evidence>
<gene>
    <name evidence="6" type="ORF">GCM10011585_27750</name>
</gene>
<protein>
    <submittedName>
        <fullName evidence="6">Amino acid permease</fullName>
    </submittedName>
</protein>
<feature type="transmembrane region" description="Helical" evidence="5">
    <location>
        <begin position="57"/>
        <end position="79"/>
    </location>
</feature>
<evidence type="ECO:0000256" key="5">
    <source>
        <dbReference type="SAM" id="Phobius"/>
    </source>
</evidence>
<proteinExistence type="predicted"/>
<comment type="subcellular location">
    <subcellularLocation>
        <location evidence="1">Membrane</location>
        <topology evidence="1">Multi-pass membrane protein</topology>
    </subcellularLocation>
</comment>
<evidence type="ECO:0000313" key="6">
    <source>
        <dbReference type="EMBL" id="GGG82604.1"/>
    </source>
</evidence>
<feature type="transmembrane region" description="Helical" evidence="5">
    <location>
        <begin position="253"/>
        <end position="273"/>
    </location>
</feature>
<feature type="transmembrane region" description="Helical" evidence="5">
    <location>
        <begin position="442"/>
        <end position="459"/>
    </location>
</feature>
<feature type="transmembrane region" description="Helical" evidence="5">
    <location>
        <begin position="211"/>
        <end position="233"/>
    </location>
</feature>
<sequence>MSFVDSLLGRPLATSEERAEHIGVAAGIPIFGLDALTSAAYGPEAAMTLLIPLGLAGVHYIVPIITAILILLGIVFFSYRQTIAAYPSGGGSYTVASENLGDGPGLLAAAALMIDYILTAAVGVSAGVEALTSADSKLLPHTLLLCLIVLTVIVIVNLRGVKDTGAAFIAPTFLFVGTLLTLVGVGVFHVITSGGHPVPVLAPPPALPATVKFLGIWLLMKAFSSGCAAMTGVEAVSNGVMAFGEPRSKKAQATLTVIIGILAVLLFGIAYLSRAYHITAMEPDASHYQSVLSILTSAVFGRGWFYYVTMASVFTALALSANTAFADFPRLARAIAAHDYLPHVFLLRGRRLLFSHGVYALTGFTTVILILFDGQTDRLIPLYAIGAFLAFTLSQAGMVVHWKNAEGGYKKHWWHMFVNGFGALATGLTTIVVLIAKFVAGAWVTALLVPVLILIMLGVKRHYTRVKREMKDMTPLNLVNLEPPIVVIPMARWDRITEKAMRFGLLLSKEIKVVHIHSDNEGDEGLEGIWDDKVLTPIRQEGLQEPELVTIPSNFRFVITPLMDYILELEDRNPGRKVAVLLPEMVVRHWWENALHGQRVQLLKLLLLLKGNQRIVVVNIPWYL</sequence>
<feature type="transmembrane region" description="Helical" evidence="5">
    <location>
        <begin position="168"/>
        <end position="191"/>
    </location>
</feature>
<comment type="caution">
    <text evidence="6">The sequence shown here is derived from an EMBL/GenBank/DDBJ whole genome shotgun (WGS) entry which is preliminary data.</text>
</comment>
<dbReference type="PANTHER" id="PTHR47704">
    <property type="entry name" value="POTASSIUM TRANSPORTER KIMA"/>
    <property type="match status" value="1"/>
</dbReference>
<evidence type="ECO:0000256" key="3">
    <source>
        <dbReference type="ARBA" id="ARBA00022989"/>
    </source>
</evidence>
<evidence type="ECO:0000256" key="2">
    <source>
        <dbReference type="ARBA" id="ARBA00022692"/>
    </source>
</evidence>
<keyword evidence="7" id="KW-1185">Reference proteome</keyword>
<feature type="transmembrane region" description="Helical" evidence="5">
    <location>
        <begin position="413"/>
        <end position="436"/>
    </location>
</feature>
<reference evidence="6" key="1">
    <citation type="journal article" date="2014" name="Int. J. Syst. Evol. Microbiol.">
        <title>Complete genome sequence of Corynebacterium casei LMG S-19264T (=DSM 44701T), isolated from a smear-ripened cheese.</title>
        <authorList>
            <consortium name="US DOE Joint Genome Institute (JGI-PGF)"/>
            <person name="Walter F."/>
            <person name="Albersmeier A."/>
            <person name="Kalinowski J."/>
            <person name="Ruckert C."/>
        </authorList>
    </citation>
    <scope>NUCLEOTIDE SEQUENCE</scope>
    <source>
        <strain evidence="6">CGMCC 1.12997</strain>
    </source>
</reference>
<feature type="transmembrane region" description="Helical" evidence="5">
    <location>
        <begin position="138"/>
        <end position="156"/>
    </location>
</feature>
<keyword evidence="4 5" id="KW-0472">Membrane</keyword>
<dbReference type="PANTHER" id="PTHR47704:SF1">
    <property type="entry name" value="POTASSIUM TRANSPORTER KIMA"/>
    <property type="match status" value="1"/>
</dbReference>
<dbReference type="GO" id="GO:0022857">
    <property type="term" value="F:transmembrane transporter activity"/>
    <property type="evidence" value="ECO:0007669"/>
    <property type="project" value="InterPro"/>
</dbReference>
<dbReference type="EMBL" id="BMGT01000003">
    <property type="protein sequence ID" value="GGG82604.1"/>
    <property type="molecule type" value="Genomic_DNA"/>
</dbReference>
<dbReference type="InterPro" id="IPR053153">
    <property type="entry name" value="APC_K+_Transporter"/>
</dbReference>
<dbReference type="InterPro" id="IPR002293">
    <property type="entry name" value="AA/rel_permease1"/>
</dbReference>
<dbReference type="Pfam" id="PF13520">
    <property type="entry name" value="AA_permease_2"/>
    <property type="match status" value="1"/>
</dbReference>
<evidence type="ECO:0000256" key="1">
    <source>
        <dbReference type="ARBA" id="ARBA00004141"/>
    </source>
</evidence>
<evidence type="ECO:0000313" key="7">
    <source>
        <dbReference type="Proteomes" id="UP000647241"/>
    </source>
</evidence>
<name>A0A917HKH3_9BACT</name>
<feature type="transmembrane region" description="Helical" evidence="5">
    <location>
        <begin position="106"/>
        <end position="126"/>
    </location>
</feature>
<dbReference type="Proteomes" id="UP000647241">
    <property type="component" value="Unassembled WGS sequence"/>
</dbReference>
<feature type="transmembrane region" description="Helical" evidence="5">
    <location>
        <begin position="304"/>
        <end position="325"/>
    </location>
</feature>
<dbReference type="Gene3D" id="1.20.1740.10">
    <property type="entry name" value="Amino acid/polyamine transporter I"/>
    <property type="match status" value="1"/>
</dbReference>
<keyword evidence="3 5" id="KW-1133">Transmembrane helix</keyword>
<dbReference type="GO" id="GO:0016020">
    <property type="term" value="C:membrane"/>
    <property type="evidence" value="ECO:0007669"/>
    <property type="project" value="UniProtKB-SubCell"/>
</dbReference>
<feature type="transmembrane region" description="Helical" evidence="5">
    <location>
        <begin position="378"/>
        <end position="401"/>
    </location>
</feature>
<dbReference type="AlphaFoldDB" id="A0A917HKH3"/>
<dbReference type="RefSeq" id="WP_188554789.1">
    <property type="nucleotide sequence ID" value="NZ_BMGT01000003.1"/>
</dbReference>
<accession>A0A917HKH3</accession>
<organism evidence="6 7">
    <name type="scientific">Edaphobacter dinghuensis</name>
    <dbReference type="NCBI Taxonomy" id="1560005"/>
    <lineage>
        <taxon>Bacteria</taxon>
        <taxon>Pseudomonadati</taxon>
        <taxon>Acidobacteriota</taxon>
        <taxon>Terriglobia</taxon>
        <taxon>Terriglobales</taxon>
        <taxon>Acidobacteriaceae</taxon>
        <taxon>Edaphobacter</taxon>
    </lineage>
</organism>